<evidence type="ECO:0000313" key="5">
    <source>
        <dbReference type="Proteomes" id="UP000829756"/>
    </source>
</evidence>
<feature type="transmembrane region" description="Helical" evidence="1">
    <location>
        <begin position="44"/>
        <end position="64"/>
    </location>
</feature>
<keyword evidence="1" id="KW-0812">Transmembrane</keyword>
<dbReference type="AlphaFoldDB" id="A0AAE9GVJ2"/>
<protein>
    <submittedName>
        <fullName evidence="2">Benzoate membrane transport protein</fullName>
    </submittedName>
    <submittedName>
        <fullName evidence="3">Benzoate/H(+) symporter BenE family transporter</fullName>
    </submittedName>
</protein>
<dbReference type="KEGG" id="usu:LVJ78_07370"/>
<feature type="transmembrane region" description="Helical" evidence="1">
    <location>
        <begin position="167"/>
        <end position="186"/>
    </location>
</feature>
<feature type="transmembrane region" description="Helical" evidence="1">
    <location>
        <begin position="69"/>
        <end position="87"/>
    </location>
</feature>
<accession>A0AAE9GVJ2</accession>
<dbReference type="GO" id="GO:0005886">
    <property type="term" value="C:plasma membrane"/>
    <property type="evidence" value="ECO:0007669"/>
    <property type="project" value="TreeGrafter"/>
</dbReference>
<gene>
    <name evidence="2" type="ORF">EV680_1055</name>
    <name evidence="3" type="ORF">LVJ78_07370</name>
</gene>
<feature type="transmembrane region" description="Helical" evidence="1">
    <location>
        <begin position="245"/>
        <end position="267"/>
    </location>
</feature>
<evidence type="ECO:0000313" key="4">
    <source>
        <dbReference type="Proteomes" id="UP000294721"/>
    </source>
</evidence>
<feature type="transmembrane region" description="Helical" evidence="1">
    <location>
        <begin position="93"/>
        <end position="111"/>
    </location>
</feature>
<reference evidence="3" key="2">
    <citation type="submission" date="2021-12" db="EMBL/GenBank/DDBJ databases">
        <authorList>
            <person name="Veyrier F.J."/>
        </authorList>
    </citation>
    <scope>NUCLEOTIDE SEQUENCE</scope>
    <source>
        <strain evidence="3">1258/02</strain>
    </source>
</reference>
<dbReference type="Pfam" id="PF03594">
    <property type="entry name" value="BenE"/>
    <property type="match status" value="1"/>
</dbReference>
<organism evidence="3 5">
    <name type="scientific">Uruburuella suis</name>
    <dbReference type="NCBI Taxonomy" id="252130"/>
    <lineage>
        <taxon>Bacteria</taxon>
        <taxon>Pseudomonadati</taxon>
        <taxon>Pseudomonadota</taxon>
        <taxon>Betaproteobacteria</taxon>
        <taxon>Neisseriales</taxon>
        <taxon>Neisseriaceae</taxon>
        <taxon>Uruburuella</taxon>
    </lineage>
</organism>
<feature type="transmembrane region" description="Helical" evidence="1">
    <location>
        <begin position="287"/>
        <end position="311"/>
    </location>
</feature>
<dbReference type="EMBL" id="SLXE01000005">
    <property type="protein sequence ID" value="TCP07884.1"/>
    <property type="molecule type" value="Genomic_DNA"/>
</dbReference>
<feature type="transmembrane region" description="Helical" evidence="1">
    <location>
        <begin position="318"/>
        <end position="339"/>
    </location>
</feature>
<dbReference type="Proteomes" id="UP000294721">
    <property type="component" value="Unassembled WGS sequence"/>
</dbReference>
<reference evidence="2 4" key="1">
    <citation type="submission" date="2019-03" db="EMBL/GenBank/DDBJ databases">
        <title>Genomic Encyclopedia of Type Strains, Phase IV (KMG-IV): sequencing the most valuable type-strain genomes for metagenomic binning, comparative biology and taxonomic classification.</title>
        <authorList>
            <person name="Goeker M."/>
        </authorList>
    </citation>
    <scope>NUCLEOTIDE SEQUENCE [LARGE SCALE GENOMIC DNA]</scope>
    <source>
        <strain evidence="2 4">DSM 17474</strain>
    </source>
</reference>
<keyword evidence="1" id="KW-1133">Transmembrane helix</keyword>
<dbReference type="GO" id="GO:0042925">
    <property type="term" value="F:benzoate transmembrane transporter activity"/>
    <property type="evidence" value="ECO:0007669"/>
    <property type="project" value="InterPro"/>
</dbReference>
<evidence type="ECO:0000313" key="2">
    <source>
        <dbReference type="EMBL" id="TCP07884.1"/>
    </source>
</evidence>
<feature type="transmembrane region" description="Helical" evidence="1">
    <location>
        <begin position="142"/>
        <end position="160"/>
    </location>
</feature>
<dbReference type="NCBIfam" id="TIGR00843">
    <property type="entry name" value="benE"/>
    <property type="match status" value="1"/>
</dbReference>
<evidence type="ECO:0000256" key="1">
    <source>
        <dbReference type="SAM" id="Phobius"/>
    </source>
</evidence>
<reference evidence="3" key="3">
    <citation type="journal article" date="2022" name="Res Sq">
        <title>Evolution of multicellular longitudinally dividing oral cavity symbionts (Neisseriaceae).</title>
        <authorList>
            <person name="Nyongesa S."/>
            <person name="Weber P."/>
            <person name="Bernet E."/>
            <person name="Pullido F."/>
            <person name="Nieckarz M."/>
            <person name="Delaby M."/>
            <person name="Nieves C."/>
            <person name="Viehboeck T."/>
            <person name="Krause N."/>
            <person name="Rivera-Millot A."/>
            <person name="Nakamura A."/>
            <person name="Vischer N."/>
            <person name="VanNieuwenhze M."/>
            <person name="Brun Y."/>
            <person name="Cava F."/>
            <person name="Bulgheresi S."/>
            <person name="Veyrier F."/>
        </authorList>
    </citation>
    <scope>NUCLEOTIDE SEQUENCE</scope>
    <source>
        <strain evidence="3">1258/02</strain>
    </source>
</reference>
<dbReference type="PANTHER" id="PTHR30199">
    <property type="entry name" value="MFS FAMILY TRANSPORTER, PREDICTED SUBSTRATE BENZOATE"/>
    <property type="match status" value="1"/>
</dbReference>
<feature type="transmembrane region" description="Helical" evidence="1">
    <location>
        <begin position="213"/>
        <end position="233"/>
    </location>
</feature>
<dbReference type="InterPro" id="IPR004711">
    <property type="entry name" value="Benzoate_Transporter"/>
</dbReference>
<dbReference type="Proteomes" id="UP000829756">
    <property type="component" value="Chromosome"/>
</dbReference>
<proteinExistence type="predicted"/>
<keyword evidence="1" id="KW-0472">Membrane</keyword>
<sequence>MLKDFSLSALTAGFLAVLISYAGPMVLMFQAASAAQISTEMMITWVWAVSIGAAVSGIVLSTLLKVPVITAWSAPGSALLITLFPALSLGEMAGAYLTAAAVMLAIGWLGYFDKLMAFIPKGVAAGMMAGILFQFGTHAFGAVAEMPFLLFAMLLAYLTAKKWLPRYTVVLVFAIGLLLTALGGHLDFSRVALSITRPVWIAPEWTLSSTLSLALPLIMVSLTGQFLPGMAVLRLAGYTTPAKPIMTITGIASLAVACFGGISIVLAAITASLCTGKDAHADPAKRYIAGISNGVFYLIGGLFAGAIVTLFTVLPKALIAILAGLALIGAIGSNLAAAMEDTNHREAAVITFLATASGMTLWGLGAAFWGVVIGLLGAWLLKPKTQPTLSDGHTHQK</sequence>
<feature type="transmembrane region" description="Helical" evidence="1">
    <location>
        <begin position="359"/>
        <end position="381"/>
    </location>
</feature>
<dbReference type="EMBL" id="CP091507">
    <property type="protein sequence ID" value="UOO78535.1"/>
    <property type="molecule type" value="Genomic_DNA"/>
</dbReference>
<dbReference type="RefSeq" id="WP_132952957.1">
    <property type="nucleotide sequence ID" value="NZ_CP091507.1"/>
</dbReference>
<name>A0AAE9GVJ2_9NEIS</name>
<dbReference type="PANTHER" id="PTHR30199:SF0">
    <property type="entry name" value="INNER MEMBRANE PROTEIN YDCO"/>
    <property type="match status" value="1"/>
</dbReference>
<keyword evidence="4" id="KW-1185">Reference proteome</keyword>
<evidence type="ECO:0000313" key="3">
    <source>
        <dbReference type="EMBL" id="UOO78535.1"/>
    </source>
</evidence>